<dbReference type="RefSeq" id="WP_188026059.1">
    <property type="nucleotide sequence ID" value="NZ_JACHGR010000003.1"/>
</dbReference>
<dbReference type="InterPro" id="IPR032519">
    <property type="entry name" value="YbgF_tri"/>
</dbReference>
<evidence type="ECO:0000313" key="6">
    <source>
        <dbReference type="Proteomes" id="UP000585721"/>
    </source>
</evidence>
<dbReference type="InterPro" id="IPR014162">
    <property type="entry name" value="CpoB_C"/>
</dbReference>
<dbReference type="InterPro" id="IPR034706">
    <property type="entry name" value="CpoB"/>
</dbReference>
<dbReference type="Gene3D" id="1.25.40.10">
    <property type="entry name" value="Tetratricopeptide repeat domain"/>
    <property type="match status" value="1"/>
</dbReference>
<evidence type="ECO:0000259" key="4">
    <source>
        <dbReference type="Pfam" id="PF16331"/>
    </source>
</evidence>
<gene>
    <name evidence="1" type="primary">cpoB</name>
    <name evidence="5" type="ORF">HNR75_001174</name>
</gene>
<feature type="repeat" description="TPR" evidence="2">
    <location>
        <begin position="218"/>
        <end position="251"/>
    </location>
</feature>
<dbReference type="Proteomes" id="UP000585721">
    <property type="component" value="Unassembled WGS sequence"/>
</dbReference>
<feature type="compositionally biased region" description="Low complexity" evidence="3">
    <location>
        <begin position="91"/>
        <end position="139"/>
    </location>
</feature>
<keyword evidence="1" id="KW-0132">Cell division</keyword>
<dbReference type="GO" id="GO:0030288">
    <property type="term" value="C:outer membrane-bounded periplasmic space"/>
    <property type="evidence" value="ECO:0007669"/>
    <property type="project" value="UniProtKB-UniRule"/>
</dbReference>
<dbReference type="Pfam" id="PF13174">
    <property type="entry name" value="TPR_6"/>
    <property type="match status" value="1"/>
</dbReference>
<sequence length="263" mass="28717" precursor="true">MGYLHYVKAATLMAAVFSVSLVHADELEDRVLKLERMVNARNLSQIEMQQQIDALTNDVRSLRGALEESNYKLQQATERQKSLYQELDKLQQQPAQPQPAAATAPSPGAQPPADAAQQQPVEPAQQSTIPTQPTAAAPAGGSESKDYDAAVALVLKQKNYAQAIPAFDSFIANYPNSSLQPGAHYWLGQLLLNQGDREKAKTHFLTVAQKYKDSPKRPEAIYKLGVISKADGDTEKANKFFQLVIKQYPNTSAAQLAQKAIGG</sequence>
<protein>
    <recommendedName>
        <fullName evidence="1">Cell division coordinator CpoB</fullName>
    </recommendedName>
</protein>
<dbReference type="Pfam" id="PF14559">
    <property type="entry name" value="TPR_19"/>
    <property type="match status" value="1"/>
</dbReference>
<proteinExistence type="inferred from homology"/>
<feature type="chain" id="PRO_5033192978" description="Cell division coordinator CpoB" evidence="1">
    <location>
        <begin position="25"/>
        <end position="263"/>
    </location>
</feature>
<evidence type="ECO:0000313" key="5">
    <source>
        <dbReference type="EMBL" id="MBB6055292.1"/>
    </source>
</evidence>
<feature type="signal peptide" evidence="1">
    <location>
        <begin position="1"/>
        <end position="24"/>
    </location>
</feature>
<keyword evidence="1" id="KW-0131">Cell cycle</keyword>
<name>A0A841GLC5_9GAMM</name>
<keyword evidence="1" id="KW-0732">Signal</keyword>
<dbReference type="SUPFAM" id="SSF48452">
    <property type="entry name" value="TPR-like"/>
    <property type="match status" value="1"/>
</dbReference>
<comment type="subcellular location">
    <subcellularLocation>
        <location evidence="1">Periplasm</location>
    </subcellularLocation>
</comment>
<reference evidence="5 6" key="1">
    <citation type="submission" date="2020-08" db="EMBL/GenBank/DDBJ databases">
        <title>Genomic Encyclopedia of Type Strains, Phase IV (KMG-IV): sequencing the most valuable type-strain genomes for metagenomic binning, comparative biology and taxonomic classification.</title>
        <authorList>
            <person name="Goeker M."/>
        </authorList>
    </citation>
    <scope>NUCLEOTIDE SEQUENCE [LARGE SCALE GENOMIC DNA]</scope>
    <source>
        <strain evidence="5 6">DSM 22975</strain>
    </source>
</reference>
<comment type="similarity">
    <text evidence="1">Belongs to the CpoB family.</text>
</comment>
<comment type="caution">
    <text evidence="5">The sequence shown here is derived from an EMBL/GenBank/DDBJ whole genome shotgun (WGS) entry which is preliminary data.</text>
</comment>
<organism evidence="5 6">
    <name type="scientific">Tolumonas osonensis</name>
    <dbReference type="NCBI Taxonomy" id="675874"/>
    <lineage>
        <taxon>Bacteria</taxon>
        <taxon>Pseudomonadati</taxon>
        <taxon>Pseudomonadota</taxon>
        <taxon>Gammaproteobacteria</taxon>
        <taxon>Aeromonadales</taxon>
        <taxon>Aeromonadaceae</taxon>
        <taxon>Tolumonas</taxon>
    </lineage>
</organism>
<dbReference type="GO" id="GO:0043093">
    <property type="term" value="P:FtsZ-dependent cytokinesis"/>
    <property type="evidence" value="ECO:0007669"/>
    <property type="project" value="UniProtKB-UniRule"/>
</dbReference>
<accession>A0A841GLC5</accession>
<evidence type="ECO:0000256" key="3">
    <source>
        <dbReference type="SAM" id="MobiDB-lite"/>
    </source>
</evidence>
<dbReference type="InterPro" id="IPR011990">
    <property type="entry name" value="TPR-like_helical_dom_sf"/>
</dbReference>
<keyword evidence="1" id="KW-0574">Periplasm</keyword>
<dbReference type="InterPro" id="IPR019734">
    <property type="entry name" value="TPR_rpt"/>
</dbReference>
<dbReference type="AlphaFoldDB" id="A0A841GLC5"/>
<dbReference type="GO" id="GO:0070206">
    <property type="term" value="P:protein trimerization"/>
    <property type="evidence" value="ECO:0007669"/>
    <property type="project" value="InterPro"/>
</dbReference>
<dbReference type="Gene3D" id="1.20.5.110">
    <property type="match status" value="1"/>
</dbReference>
<dbReference type="HAMAP" id="MF_02066">
    <property type="entry name" value="CpoB"/>
    <property type="match status" value="1"/>
</dbReference>
<keyword evidence="2" id="KW-0802">TPR repeat</keyword>
<dbReference type="PROSITE" id="PS50005">
    <property type="entry name" value="TPR"/>
    <property type="match status" value="1"/>
</dbReference>
<comment type="function">
    <text evidence="1">Mediates coordination of peptidoglycan synthesis and outer membrane constriction during cell division.</text>
</comment>
<dbReference type="NCBIfam" id="TIGR02795">
    <property type="entry name" value="tol_pal_ybgF"/>
    <property type="match status" value="1"/>
</dbReference>
<feature type="region of interest" description="Disordered" evidence="3">
    <location>
        <begin position="89"/>
        <end position="143"/>
    </location>
</feature>
<evidence type="ECO:0000256" key="2">
    <source>
        <dbReference type="PROSITE-ProRule" id="PRU00339"/>
    </source>
</evidence>
<dbReference type="EMBL" id="JACHGR010000003">
    <property type="protein sequence ID" value="MBB6055292.1"/>
    <property type="molecule type" value="Genomic_DNA"/>
</dbReference>
<dbReference type="Pfam" id="PF16331">
    <property type="entry name" value="TolA_bind_tri"/>
    <property type="match status" value="1"/>
</dbReference>
<evidence type="ECO:0000256" key="1">
    <source>
        <dbReference type="HAMAP-Rule" id="MF_02066"/>
    </source>
</evidence>
<keyword evidence="6" id="KW-1185">Reference proteome</keyword>
<feature type="domain" description="YbgF trimerisation" evidence="4">
    <location>
        <begin position="27"/>
        <end position="100"/>
    </location>
</feature>